<feature type="domain" description="Deacetylase sirtuin-type" evidence="16">
    <location>
        <begin position="55"/>
        <end position="302"/>
    </location>
</feature>
<evidence type="ECO:0000256" key="11">
    <source>
        <dbReference type="ARBA" id="ARBA00050237"/>
    </source>
</evidence>
<evidence type="ECO:0000256" key="8">
    <source>
        <dbReference type="ARBA" id="ARBA00038170"/>
    </source>
</evidence>
<feature type="binding site" evidence="15">
    <location>
        <position position="201"/>
    </location>
    <ligand>
        <name>Zn(2+)</name>
        <dbReference type="ChEBI" id="CHEBI:29105"/>
    </ligand>
</feature>
<reference evidence="17 18" key="1">
    <citation type="submission" date="2024-04" db="EMBL/GenBank/DDBJ databases">
        <authorList>
            <consortium name="Genoscope - CEA"/>
            <person name="William W."/>
        </authorList>
    </citation>
    <scope>NUCLEOTIDE SEQUENCE [LARGE SCALE GENOMIC DNA]</scope>
</reference>
<dbReference type="InterPro" id="IPR050134">
    <property type="entry name" value="NAD-dep_sirtuin_deacylases"/>
</dbReference>
<evidence type="ECO:0000313" key="17">
    <source>
        <dbReference type="EMBL" id="CAL1548109.1"/>
    </source>
</evidence>
<evidence type="ECO:0000256" key="6">
    <source>
        <dbReference type="ARBA" id="ARBA00022833"/>
    </source>
</evidence>
<dbReference type="PANTHER" id="PTHR11085:SF1">
    <property type="entry name" value="NAD-DEPENDENT PROTEIN DEACETYLASE SIRTUIN-7"/>
    <property type="match status" value="1"/>
</dbReference>
<evidence type="ECO:0000256" key="9">
    <source>
        <dbReference type="ARBA" id="ARBA00041832"/>
    </source>
</evidence>
<evidence type="ECO:0000256" key="7">
    <source>
        <dbReference type="ARBA" id="ARBA00023027"/>
    </source>
</evidence>
<dbReference type="AlphaFoldDB" id="A0AAV2IS47"/>
<comment type="caution">
    <text evidence="17">The sequence shown here is derived from an EMBL/GenBank/DDBJ whole genome shotgun (WGS) entry which is preliminary data.</text>
</comment>
<dbReference type="GO" id="GO:0000785">
    <property type="term" value="C:chromatin"/>
    <property type="evidence" value="ECO:0007669"/>
    <property type="project" value="TreeGrafter"/>
</dbReference>
<evidence type="ECO:0000256" key="5">
    <source>
        <dbReference type="ARBA" id="ARBA00022723"/>
    </source>
</evidence>
<dbReference type="InterPro" id="IPR026590">
    <property type="entry name" value="Ssirtuin_cat_dom"/>
</dbReference>
<dbReference type="InterPro" id="IPR029035">
    <property type="entry name" value="DHS-like_NAD/FAD-binding_dom"/>
</dbReference>
<feature type="binding site" evidence="15">
    <location>
        <position position="168"/>
    </location>
    <ligand>
        <name>Zn(2+)</name>
        <dbReference type="ChEBI" id="CHEBI:29105"/>
    </ligand>
</feature>
<comment type="catalytic activity">
    <reaction evidence="12">
        <text>N(6)-succinyl-L-lysyl-[protein] + NAD(+) + H2O = 2''-O-succinyl-ADP-D-ribose + nicotinamide + L-lysyl-[protein]</text>
        <dbReference type="Rhea" id="RHEA:47668"/>
        <dbReference type="Rhea" id="RHEA-COMP:9752"/>
        <dbReference type="Rhea" id="RHEA-COMP:11877"/>
        <dbReference type="ChEBI" id="CHEBI:15377"/>
        <dbReference type="ChEBI" id="CHEBI:17154"/>
        <dbReference type="ChEBI" id="CHEBI:29969"/>
        <dbReference type="ChEBI" id="CHEBI:57540"/>
        <dbReference type="ChEBI" id="CHEBI:87830"/>
        <dbReference type="ChEBI" id="CHEBI:87832"/>
    </reaction>
    <physiologicalReaction direction="left-to-right" evidence="12">
        <dbReference type="Rhea" id="RHEA:47669"/>
    </physiologicalReaction>
</comment>
<feature type="non-terminal residue" evidence="17">
    <location>
        <position position="333"/>
    </location>
</feature>
<dbReference type="SUPFAM" id="SSF52467">
    <property type="entry name" value="DHS-like NAD/FAD-binding domain"/>
    <property type="match status" value="1"/>
</dbReference>
<keyword evidence="4" id="KW-0808">Transferase</keyword>
<dbReference type="Gene3D" id="3.40.50.1220">
    <property type="entry name" value="TPP-binding domain"/>
    <property type="match status" value="1"/>
</dbReference>
<organism evidence="17 18">
    <name type="scientific">Lymnaea stagnalis</name>
    <name type="common">Great pond snail</name>
    <name type="synonym">Helix stagnalis</name>
    <dbReference type="NCBI Taxonomy" id="6523"/>
    <lineage>
        <taxon>Eukaryota</taxon>
        <taxon>Metazoa</taxon>
        <taxon>Spiralia</taxon>
        <taxon>Lophotrochozoa</taxon>
        <taxon>Mollusca</taxon>
        <taxon>Gastropoda</taxon>
        <taxon>Heterobranchia</taxon>
        <taxon>Euthyneura</taxon>
        <taxon>Panpulmonata</taxon>
        <taxon>Hygrophila</taxon>
        <taxon>Lymnaeoidea</taxon>
        <taxon>Lymnaeidae</taxon>
        <taxon>Lymnaea</taxon>
    </lineage>
</organism>
<keyword evidence="5 15" id="KW-0479">Metal-binding</keyword>
<dbReference type="GO" id="GO:0140861">
    <property type="term" value="P:DNA repair-dependent chromatin remodeling"/>
    <property type="evidence" value="ECO:0007669"/>
    <property type="project" value="UniProtKB-ARBA"/>
</dbReference>
<evidence type="ECO:0000313" key="18">
    <source>
        <dbReference type="Proteomes" id="UP001497497"/>
    </source>
</evidence>
<dbReference type="GO" id="GO:0097372">
    <property type="term" value="F:histone H3K18 deacetylase activity, NAD-dependent"/>
    <property type="evidence" value="ECO:0007669"/>
    <property type="project" value="TreeGrafter"/>
</dbReference>
<dbReference type="Proteomes" id="UP001497497">
    <property type="component" value="Unassembled WGS sequence"/>
</dbReference>
<keyword evidence="3" id="KW-0597">Phosphoprotein</keyword>
<sequence>FIAQISEILKKPENLRTKADKAFVSKNPDIVKTSETNARRLKANKERVLEIEDESALLDTKCLQLAELIKSSKHVVVYTGAGISTAASIPDYRGPNGVWTMLRKGQELSPQDLSDAEPTLTHMSLTTLYRVGKVKHIVSQNVDGLHIRSGFPRHALSELHGNMYIECCYSCAPHKEFIRLFDVTERTGVHRHTTQRHCRACSGNLTDTIVHFGEKGKLKSPYRWKEAVRAAKKTDLILCLGSSLKVLKKYACLWCMDKKPQLRPKLVIVNLQWTPKDDLATIKINGKCDYVISKVMDLLHYDIPMYKREADPIFTLYTPLRAYELKTMSKKVL</sequence>
<evidence type="ECO:0000256" key="4">
    <source>
        <dbReference type="ARBA" id="ARBA00022679"/>
    </source>
</evidence>
<comment type="similarity">
    <text evidence="8">Belongs to the sirtuin family. Class IV subfamily.</text>
</comment>
<comment type="cofactor">
    <cofactor evidence="1">
        <name>Zn(2+)</name>
        <dbReference type="ChEBI" id="CHEBI:29105"/>
    </cofactor>
</comment>
<keyword evidence="18" id="KW-1185">Reference proteome</keyword>
<name>A0AAV2IS47_LYMST</name>
<dbReference type="FunFam" id="2.20.28.200:FF:000002">
    <property type="entry name" value="NAD-dependent deacetylase sirtuin-7"/>
    <property type="match status" value="1"/>
</dbReference>
<dbReference type="FunFam" id="3.40.50.1220:FF:000038">
    <property type="entry name" value="NAD-dependent protein deacetylase sirtuin-6 isoform X2"/>
    <property type="match status" value="1"/>
</dbReference>
<gene>
    <name evidence="17" type="ORF">GSLYS_00021426001</name>
</gene>
<comment type="catalytic activity">
    <reaction evidence="14">
        <text>N(6)-glutaryl-L-lysyl-[protein] + NAD(+) + H2O = 2''-O-glutaryl-ADP-D-ribose + nicotinamide + L-lysyl-[protein]</text>
        <dbReference type="Rhea" id="RHEA:47664"/>
        <dbReference type="Rhea" id="RHEA-COMP:9752"/>
        <dbReference type="Rhea" id="RHEA-COMP:11875"/>
        <dbReference type="ChEBI" id="CHEBI:15377"/>
        <dbReference type="ChEBI" id="CHEBI:17154"/>
        <dbReference type="ChEBI" id="CHEBI:29969"/>
        <dbReference type="ChEBI" id="CHEBI:57540"/>
        <dbReference type="ChEBI" id="CHEBI:87828"/>
        <dbReference type="ChEBI" id="CHEBI:87829"/>
    </reaction>
    <physiologicalReaction direction="left-to-right" evidence="14">
        <dbReference type="Rhea" id="RHEA:47665"/>
    </physiologicalReaction>
</comment>
<dbReference type="Gene3D" id="2.20.28.200">
    <property type="match status" value="1"/>
</dbReference>
<feature type="binding site" evidence="15">
    <location>
        <position position="198"/>
    </location>
    <ligand>
        <name>Zn(2+)</name>
        <dbReference type="ChEBI" id="CHEBI:29105"/>
    </ligand>
</feature>
<feature type="active site" description="Proton acceptor" evidence="15">
    <location>
        <position position="160"/>
    </location>
</feature>
<protein>
    <recommendedName>
        <fullName evidence="2">protein acetyllysine N-acetyltransferase</fullName>
        <ecNumber evidence="2">2.3.1.286</ecNumber>
    </recommendedName>
    <alternativeName>
        <fullName evidence="10">Regulatory protein SIR2 homolog 7</fullName>
    </alternativeName>
    <alternativeName>
        <fullName evidence="9">SIR2-like protein 7</fullName>
    </alternativeName>
</protein>
<dbReference type="GO" id="GO:0070403">
    <property type="term" value="F:NAD+ binding"/>
    <property type="evidence" value="ECO:0007669"/>
    <property type="project" value="InterPro"/>
</dbReference>
<dbReference type="GO" id="GO:0035861">
    <property type="term" value="C:site of double-strand break"/>
    <property type="evidence" value="ECO:0007669"/>
    <property type="project" value="UniProtKB-ARBA"/>
</dbReference>
<proteinExistence type="inferred from homology"/>
<feature type="binding site" evidence="15">
    <location>
        <position position="171"/>
    </location>
    <ligand>
        <name>Zn(2+)</name>
        <dbReference type="ChEBI" id="CHEBI:29105"/>
    </ligand>
</feature>
<evidence type="ECO:0000256" key="14">
    <source>
        <dbReference type="ARBA" id="ARBA00052763"/>
    </source>
</evidence>
<dbReference type="PANTHER" id="PTHR11085">
    <property type="entry name" value="NAD-DEPENDENT PROTEIN DEACYLASE SIRTUIN-5, MITOCHONDRIAL-RELATED"/>
    <property type="match status" value="1"/>
</dbReference>
<evidence type="ECO:0000256" key="13">
    <source>
        <dbReference type="ARBA" id="ARBA00051399"/>
    </source>
</evidence>
<keyword evidence="7" id="KW-0520">NAD</keyword>
<evidence type="ECO:0000256" key="1">
    <source>
        <dbReference type="ARBA" id="ARBA00001947"/>
    </source>
</evidence>
<dbReference type="EC" id="2.3.1.286" evidence="2"/>
<dbReference type="GO" id="GO:0005634">
    <property type="term" value="C:nucleus"/>
    <property type="evidence" value="ECO:0007669"/>
    <property type="project" value="TreeGrafter"/>
</dbReference>
<keyword evidence="6 15" id="KW-0862">Zinc</keyword>
<dbReference type="InterPro" id="IPR003000">
    <property type="entry name" value="Sirtuin"/>
</dbReference>
<comment type="catalytic activity">
    <reaction evidence="11">
        <text>N(6)-decanoyl-L-lysyl-[protein] + NAD(+) + H2O = 2''-O-decanoyl-ADP-D-ribose + nicotinamide + L-lysyl-[protein]</text>
        <dbReference type="Rhea" id="RHEA:70631"/>
        <dbReference type="Rhea" id="RHEA-COMP:9752"/>
        <dbReference type="Rhea" id="RHEA-COMP:17932"/>
        <dbReference type="ChEBI" id="CHEBI:15377"/>
        <dbReference type="ChEBI" id="CHEBI:17154"/>
        <dbReference type="ChEBI" id="CHEBI:29969"/>
        <dbReference type="ChEBI" id="CHEBI:57540"/>
        <dbReference type="ChEBI" id="CHEBI:143222"/>
        <dbReference type="ChEBI" id="CHEBI:189688"/>
    </reaction>
    <physiologicalReaction direction="left-to-right" evidence="11">
        <dbReference type="Rhea" id="RHEA:70632"/>
    </physiologicalReaction>
</comment>
<dbReference type="GO" id="GO:0046872">
    <property type="term" value="F:metal ion binding"/>
    <property type="evidence" value="ECO:0007669"/>
    <property type="project" value="UniProtKB-KW"/>
</dbReference>
<evidence type="ECO:0000256" key="12">
    <source>
        <dbReference type="ARBA" id="ARBA00051105"/>
    </source>
</evidence>
<evidence type="ECO:0000256" key="15">
    <source>
        <dbReference type="PROSITE-ProRule" id="PRU00236"/>
    </source>
</evidence>
<dbReference type="EMBL" id="CAXITT010001177">
    <property type="protein sequence ID" value="CAL1548109.1"/>
    <property type="molecule type" value="Genomic_DNA"/>
</dbReference>
<dbReference type="Pfam" id="PF02146">
    <property type="entry name" value="SIR2"/>
    <property type="match status" value="1"/>
</dbReference>
<evidence type="ECO:0000256" key="3">
    <source>
        <dbReference type="ARBA" id="ARBA00022553"/>
    </source>
</evidence>
<dbReference type="GO" id="GO:0010468">
    <property type="term" value="P:regulation of gene expression"/>
    <property type="evidence" value="ECO:0007669"/>
    <property type="project" value="UniProtKB-ARBA"/>
</dbReference>
<comment type="catalytic activity">
    <reaction evidence="13">
        <text>N(6)-propanoyl-L-lysyl-[protein] + NAD(+) + H2O = 3''-O-propanoyl-ADP-D-ribose + nicotinamide + L-lysyl-[protein]</text>
        <dbReference type="Rhea" id="RHEA:23500"/>
        <dbReference type="Rhea" id="RHEA-COMP:9752"/>
        <dbReference type="Rhea" id="RHEA-COMP:13758"/>
        <dbReference type="ChEBI" id="CHEBI:15377"/>
        <dbReference type="ChEBI" id="CHEBI:17154"/>
        <dbReference type="ChEBI" id="CHEBI:29969"/>
        <dbReference type="ChEBI" id="CHEBI:57540"/>
        <dbReference type="ChEBI" id="CHEBI:138019"/>
        <dbReference type="ChEBI" id="CHEBI:145015"/>
    </reaction>
    <physiologicalReaction direction="left-to-right" evidence="13">
        <dbReference type="Rhea" id="RHEA:23501"/>
    </physiologicalReaction>
</comment>
<evidence type="ECO:0000256" key="2">
    <source>
        <dbReference type="ARBA" id="ARBA00012928"/>
    </source>
</evidence>
<accession>A0AAV2IS47</accession>
<dbReference type="PROSITE" id="PS50305">
    <property type="entry name" value="SIRTUIN"/>
    <property type="match status" value="1"/>
</dbReference>
<evidence type="ECO:0000259" key="16">
    <source>
        <dbReference type="PROSITE" id="PS50305"/>
    </source>
</evidence>
<feature type="non-terminal residue" evidence="17">
    <location>
        <position position="1"/>
    </location>
</feature>
<evidence type="ECO:0000256" key="10">
    <source>
        <dbReference type="ARBA" id="ARBA00043038"/>
    </source>
</evidence>